<dbReference type="EMBL" id="MLHH01000007">
    <property type="protein sequence ID" value="OOF37020.1"/>
    <property type="molecule type" value="Genomic_DNA"/>
</dbReference>
<evidence type="ECO:0000256" key="4">
    <source>
        <dbReference type="HAMAP-Rule" id="MF_00924"/>
    </source>
</evidence>
<dbReference type="Gene3D" id="3.30.530.50">
    <property type="match status" value="1"/>
</dbReference>
<dbReference type="Pfam" id="PF06804">
    <property type="entry name" value="Lipoprotein_18"/>
    <property type="match status" value="1"/>
</dbReference>
<accession>A0A1V3IAF3</accession>
<comment type="function">
    <text evidence="4">Part of the outer membrane protein assembly complex, which is involved in assembly and insertion of beta-barrel proteins into the outer membrane.</text>
</comment>
<comment type="subunit">
    <text evidence="4">Part of the Bam complex.</text>
</comment>
<dbReference type="PROSITE" id="PS51257">
    <property type="entry name" value="PROKAR_LIPOPROTEIN"/>
    <property type="match status" value="1"/>
</dbReference>
<comment type="subcellular location">
    <subcellularLocation>
        <location evidence="4">Cell outer membrane</location>
        <topology evidence="4">Lipid-anchor</topology>
    </subcellularLocation>
</comment>
<dbReference type="HAMAP" id="MF_00924">
    <property type="entry name" value="OM_assembly_BamC"/>
    <property type="match status" value="1"/>
</dbReference>
<keyword evidence="3 4" id="KW-0998">Cell outer membrane</keyword>
<evidence type="ECO:0000313" key="6">
    <source>
        <dbReference type="Proteomes" id="UP000189437"/>
    </source>
</evidence>
<dbReference type="Proteomes" id="UP000189437">
    <property type="component" value="Unassembled WGS sequence"/>
</dbReference>
<keyword evidence="1 4" id="KW-0732">Signal</keyword>
<keyword evidence="4" id="KW-0449">Lipoprotein</keyword>
<evidence type="ECO:0000313" key="5">
    <source>
        <dbReference type="EMBL" id="OOF37020.1"/>
    </source>
</evidence>
<dbReference type="InterPro" id="IPR042268">
    <property type="entry name" value="BamC_C"/>
</dbReference>
<evidence type="ECO:0000256" key="1">
    <source>
        <dbReference type="ARBA" id="ARBA00022729"/>
    </source>
</evidence>
<dbReference type="InterPro" id="IPR014524">
    <property type="entry name" value="BamC"/>
</dbReference>
<name>A0A1V3IAF3_9PAST</name>
<keyword evidence="2 4" id="KW-0472">Membrane</keyword>
<proteinExistence type="inferred from homology"/>
<dbReference type="GO" id="GO:0043165">
    <property type="term" value="P:Gram-negative-bacterium-type cell outer membrane assembly"/>
    <property type="evidence" value="ECO:0007669"/>
    <property type="project" value="UniProtKB-UniRule"/>
</dbReference>
<dbReference type="GO" id="GO:0051205">
    <property type="term" value="P:protein insertion into membrane"/>
    <property type="evidence" value="ECO:0007669"/>
    <property type="project" value="UniProtKB-UniRule"/>
</dbReference>
<evidence type="ECO:0000256" key="2">
    <source>
        <dbReference type="ARBA" id="ARBA00023136"/>
    </source>
</evidence>
<dbReference type="AlphaFoldDB" id="A0A1V3IAF3"/>
<dbReference type="GO" id="GO:0009279">
    <property type="term" value="C:cell outer membrane"/>
    <property type="evidence" value="ECO:0007669"/>
    <property type="project" value="UniProtKB-SubCell"/>
</dbReference>
<keyword evidence="6" id="KW-1185">Reference proteome</keyword>
<dbReference type="PIRSF" id="PIRSF026343">
    <property type="entry name" value="NlpB"/>
    <property type="match status" value="1"/>
</dbReference>
<comment type="caution">
    <text evidence="5">The sequence shown here is derived from an EMBL/GenBank/DDBJ whole genome shotgun (WGS) entry which is preliminary data.</text>
</comment>
<comment type="similarity">
    <text evidence="4">Belongs to the BamC family.</text>
</comment>
<dbReference type="OrthoDB" id="5686855at2"/>
<dbReference type="InterPro" id="IPR010653">
    <property type="entry name" value="NlpB/DapX"/>
</dbReference>
<reference evidence="5 6" key="1">
    <citation type="submission" date="2016-10" db="EMBL/GenBank/DDBJ databases">
        <title>Rodentibacter gen. nov. and new species.</title>
        <authorList>
            <person name="Christensen H."/>
        </authorList>
    </citation>
    <scope>NUCLEOTIDE SEQUENCE [LARGE SCALE GENOMIC DNA]</scope>
    <source>
        <strain evidence="5 6">Ac69</strain>
    </source>
</reference>
<organism evidence="5 6">
    <name type="scientific">Rodentibacter heidelbergensis</name>
    <dbReference type="NCBI Taxonomy" id="1908258"/>
    <lineage>
        <taxon>Bacteria</taxon>
        <taxon>Pseudomonadati</taxon>
        <taxon>Pseudomonadota</taxon>
        <taxon>Gammaproteobacteria</taxon>
        <taxon>Pasteurellales</taxon>
        <taxon>Pasteurellaceae</taxon>
        <taxon>Rodentibacter</taxon>
    </lineage>
</organism>
<sequence length="334" mass="36791">MKKMRLGLMTVALLSGCSTDPETLQSANDTYQKSDVSLPSFTPLASGGVNLPKQDATYELPNINLQKGANVDIRPPSTPLAIIKDSLTQFDGERALIVYSDKQASLYNLQQIQRLLKEENINSTINGEILTTDWHNTGRVDDKANTEIQYQVEQVSARDASALAVSIKQMRRDGIIFTPSVAEKQRYTSSRLNRFVSELTNAYHAQQQDLNNAAVGPFQSGLITDTNGRTALGMNASFEQAWVKLASALPKVGFDIKSETIGRGQRELKYSPLDKEDWLRLGVNEPEIEKGTYFMQISAIGKQSAVVITDEENKALSGEQAQGIYQALSTLLAQ</sequence>
<gene>
    <name evidence="4" type="primary">bamC</name>
    <name evidence="5" type="ORF">BKK48_03330</name>
</gene>
<evidence type="ECO:0000256" key="3">
    <source>
        <dbReference type="ARBA" id="ARBA00023237"/>
    </source>
</evidence>
<dbReference type="STRING" id="1908258.BKK48_03330"/>
<dbReference type="RefSeq" id="WP_077426767.1">
    <property type="nucleotide sequence ID" value="NZ_MLHH01000007.1"/>
</dbReference>
<keyword evidence="4" id="KW-0564">Palmitate</keyword>
<dbReference type="Gene3D" id="3.30.310.170">
    <property type="entry name" value="Outer membrane protein assembly factor BamC"/>
    <property type="match status" value="1"/>
</dbReference>
<protein>
    <recommendedName>
        <fullName evidence="4">Outer membrane protein assembly factor BamC</fullName>
    </recommendedName>
</protein>